<feature type="domain" description="DUF1972" evidence="3">
    <location>
        <begin position="4"/>
        <end position="176"/>
    </location>
</feature>
<proteinExistence type="predicted"/>
<protein>
    <submittedName>
        <fullName evidence="4">DUF1972 domain-containing protein</fullName>
    </submittedName>
</protein>
<evidence type="ECO:0000259" key="2">
    <source>
        <dbReference type="Pfam" id="PF00534"/>
    </source>
</evidence>
<dbReference type="SUPFAM" id="SSF53756">
    <property type="entry name" value="UDP-Glycosyltransferase/glycogen phosphorylase"/>
    <property type="match status" value="1"/>
</dbReference>
<gene>
    <name evidence="4" type="ORF">GLV81_01530</name>
</gene>
<dbReference type="EMBL" id="CP046566">
    <property type="protein sequence ID" value="QGW26956.1"/>
    <property type="molecule type" value="Genomic_DNA"/>
</dbReference>
<sequence length="405" mass="46672">MRKKRIAIIGTVGLPASYGGFETLAEHLVDELAGEFDMTVYCTAKKYPKQSRQSYYKGARLKYLPFDANGLQSIIYDSLSILHALFYADVLLVLGVSGGFMLPFVKLFTSKKIIVSIDGIEWKRNKWSKLARWYLWAAEWVAVRYSHADISDNESIQDYTAIRYKTLSHIIEYGADHTLQVKPTQEDRSKYDFVGQPYAFKVCRIEPENNIHVVLEAFSKLPKHKLVLVGNWKNSEYGKTMRETYGRFSNIHLLDPIYNQRELDMLRGNCLVYIHGHSAGGTNPSLVEAMYLGLPVIAYDVTYNRTTTEKKALYFRSADDLVHVIEHTTVACLKRHALSMKTIADRRYTWKQIANRYRYLVLKVLQASGKERIEPTKVISIFSSDYLHQNGMAHLQSPSYFFEKR</sequence>
<dbReference type="PANTHER" id="PTHR12526">
    <property type="entry name" value="GLYCOSYLTRANSFERASE"/>
    <property type="match status" value="1"/>
</dbReference>
<feature type="domain" description="Glycosyl transferase family 1" evidence="2">
    <location>
        <begin position="185"/>
        <end position="305"/>
    </location>
</feature>
<keyword evidence="1" id="KW-0812">Transmembrane</keyword>
<evidence type="ECO:0000313" key="5">
    <source>
        <dbReference type="Proteomes" id="UP000426027"/>
    </source>
</evidence>
<dbReference type="KEGG" id="fls:GLV81_01530"/>
<evidence type="ECO:0000313" key="4">
    <source>
        <dbReference type="EMBL" id="QGW26956.1"/>
    </source>
</evidence>
<keyword evidence="1" id="KW-0472">Membrane</keyword>
<dbReference type="Pfam" id="PF00534">
    <property type="entry name" value="Glycos_transf_1"/>
    <property type="match status" value="1"/>
</dbReference>
<dbReference type="InterPro" id="IPR015393">
    <property type="entry name" value="DUF1972"/>
</dbReference>
<dbReference type="AlphaFoldDB" id="A0A6I6G2T8"/>
<dbReference type="Gene3D" id="3.40.50.2000">
    <property type="entry name" value="Glycogen Phosphorylase B"/>
    <property type="match status" value="1"/>
</dbReference>
<dbReference type="RefSeq" id="WP_157476222.1">
    <property type="nucleotide sequence ID" value="NZ_CP046566.1"/>
</dbReference>
<dbReference type="Proteomes" id="UP000426027">
    <property type="component" value="Chromosome"/>
</dbReference>
<dbReference type="GO" id="GO:0016757">
    <property type="term" value="F:glycosyltransferase activity"/>
    <property type="evidence" value="ECO:0007669"/>
    <property type="project" value="InterPro"/>
</dbReference>
<name>A0A6I6G2T8_9BACT</name>
<evidence type="ECO:0000259" key="3">
    <source>
        <dbReference type="Pfam" id="PF09314"/>
    </source>
</evidence>
<dbReference type="PANTHER" id="PTHR12526:SF584">
    <property type="entry name" value="GLYCOSYLTRANSFERASE"/>
    <property type="match status" value="1"/>
</dbReference>
<reference evidence="4 5" key="1">
    <citation type="submission" date="2019-11" db="EMBL/GenBank/DDBJ databases">
        <authorList>
            <person name="Im W.T."/>
        </authorList>
    </citation>
    <scope>NUCLEOTIDE SEQUENCE [LARGE SCALE GENOMIC DNA]</scope>
    <source>
        <strain evidence="4 5">SB-02</strain>
    </source>
</reference>
<dbReference type="InterPro" id="IPR001296">
    <property type="entry name" value="Glyco_trans_1"/>
</dbReference>
<dbReference type="Pfam" id="PF09314">
    <property type="entry name" value="DUF1972"/>
    <property type="match status" value="1"/>
</dbReference>
<keyword evidence="1" id="KW-1133">Transmembrane helix</keyword>
<accession>A0A6I6G2T8</accession>
<keyword evidence="5" id="KW-1185">Reference proteome</keyword>
<feature type="transmembrane region" description="Helical" evidence="1">
    <location>
        <begin position="84"/>
        <end position="105"/>
    </location>
</feature>
<evidence type="ECO:0000256" key="1">
    <source>
        <dbReference type="SAM" id="Phobius"/>
    </source>
</evidence>
<organism evidence="4 5">
    <name type="scientific">Phnomibacter ginsenosidimutans</name>
    <dbReference type="NCBI Taxonomy" id="2676868"/>
    <lineage>
        <taxon>Bacteria</taxon>
        <taxon>Pseudomonadati</taxon>
        <taxon>Bacteroidota</taxon>
        <taxon>Chitinophagia</taxon>
        <taxon>Chitinophagales</taxon>
        <taxon>Chitinophagaceae</taxon>
        <taxon>Phnomibacter</taxon>
    </lineage>
</organism>